<dbReference type="OrthoDB" id="1740344at2759"/>
<sequence length="61" mass="6898">MYSLPLIETSEDCAKVSTSEERQSFVEKLDQAQIKNMQADKDIEEIAMVLWCPSLFVSSAL</sequence>
<comment type="caution">
    <text evidence="1">The sequence shown here is derived from an EMBL/GenBank/DDBJ whole genome shotgun (WGS) entry which is preliminary data.</text>
</comment>
<evidence type="ECO:0000313" key="1">
    <source>
        <dbReference type="EMBL" id="KAF7841668.1"/>
    </source>
</evidence>
<accession>A0A834XC56</accession>
<gene>
    <name evidence="1" type="ORF">G2W53_003966</name>
</gene>
<proteinExistence type="predicted"/>
<name>A0A834XC56_9FABA</name>
<dbReference type="AlphaFoldDB" id="A0A834XC56"/>
<reference evidence="1" key="1">
    <citation type="submission" date="2020-09" db="EMBL/GenBank/DDBJ databases">
        <title>Genome-Enabled Discovery of Anthraquinone Biosynthesis in Senna tora.</title>
        <authorList>
            <person name="Kang S.-H."/>
            <person name="Pandey R.P."/>
            <person name="Lee C.-M."/>
            <person name="Sim J.-S."/>
            <person name="Jeong J.-T."/>
            <person name="Choi B.-S."/>
            <person name="Jung M."/>
            <person name="Ginzburg D."/>
            <person name="Zhao K."/>
            <person name="Won S.Y."/>
            <person name="Oh T.-J."/>
            <person name="Yu Y."/>
            <person name="Kim N.-H."/>
            <person name="Lee O.R."/>
            <person name="Lee T.-H."/>
            <person name="Bashyal P."/>
            <person name="Kim T.-S."/>
            <person name="Lee W.-H."/>
            <person name="Kawkins C."/>
            <person name="Kim C.-K."/>
            <person name="Kim J.S."/>
            <person name="Ahn B.O."/>
            <person name="Rhee S.Y."/>
            <person name="Sohng J.K."/>
        </authorList>
    </citation>
    <scope>NUCLEOTIDE SEQUENCE</scope>
    <source>
        <tissue evidence="1">Leaf</tissue>
    </source>
</reference>
<protein>
    <submittedName>
        <fullName evidence="1">Heat shock 70 kDa protein 17</fullName>
    </submittedName>
</protein>
<dbReference type="Proteomes" id="UP000634136">
    <property type="component" value="Unassembled WGS sequence"/>
</dbReference>
<organism evidence="1 2">
    <name type="scientific">Senna tora</name>
    <dbReference type="NCBI Taxonomy" id="362788"/>
    <lineage>
        <taxon>Eukaryota</taxon>
        <taxon>Viridiplantae</taxon>
        <taxon>Streptophyta</taxon>
        <taxon>Embryophyta</taxon>
        <taxon>Tracheophyta</taxon>
        <taxon>Spermatophyta</taxon>
        <taxon>Magnoliopsida</taxon>
        <taxon>eudicotyledons</taxon>
        <taxon>Gunneridae</taxon>
        <taxon>Pentapetalae</taxon>
        <taxon>rosids</taxon>
        <taxon>fabids</taxon>
        <taxon>Fabales</taxon>
        <taxon>Fabaceae</taxon>
        <taxon>Caesalpinioideae</taxon>
        <taxon>Cassia clade</taxon>
        <taxon>Senna</taxon>
    </lineage>
</organism>
<evidence type="ECO:0000313" key="2">
    <source>
        <dbReference type="Proteomes" id="UP000634136"/>
    </source>
</evidence>
<keyword evidence="2" id="KW-1185">Reference proteome</keyword>
<dbReference type="EMBL" id="JAAIUW010000002">
    <property type="protein sequence ID" value="KAF7841668.1"/>
    <property type="molecule type" value="Genomic_DNA"/>
</dbReference>
<keyword evidence="1" id="KW-0346">Stress response</keyword>